<sequence>MDKAPKLNDKKSTNNQQADSPPDVRLPMETGKPFETQTRADKPAQNEKDTNEKLLDRVKVGERWMIILTALIFSVSAFQAYESWSNNRATSTQVDRLIAAANRVDDAAESFSTSARKISNGVGDAVEKLDTQANTFKSQYTETQRAFVFVKSIDTTYGLASNGEPAYSWDITLENSGSTNARGLVLQRNCGTGEQFKLRSNELLDFSQFLGEKQQLTIGPHSMQTISECGALASLVLHTGIVKDPGSWYSFGRLTYKDIFGTPHITEYCYRYNFHMPRDGNFAETLYMTPCEGKNSQHNCADEDCKVK</sequence>
<feature type="compositionally biased region" description="Basic and acidic residues" evidence="1">
    <location>
        <begin position="38"/>
        <end position="50"/>
    </location>
</feature>
<feature type="region of interest" description="Disordered" evidence="1">
    <location>
        <begin position="1"/>
        <end position="50"/>
    </location>
</feature>
<reference evidence="2 3" key="1">
    <citation type="submission" date="2011-11" db="EMBL/GenBank/DDBJ databases">
        <title>Complete sequence of Granulicella mallensis MP5ACTX8.</title>
        <authorList>
            <consortium name="US DOE Joint Genome Institute"/>
            <person name="Lucas S."/>
            <person name="Copeland A."/>
            <person name="Lapidus A."/>
            <person name="Cheng J.-F."/>
            <person name="Goodwin L."/>
            <person name="Pitluck S."/>
            <person name="Peters L."/>
            <person name="Lu M."/>
            <person name="Detter J.C."/>
            <person name="Han C."/>
            <person name="Tapia R."/>
            <person name="Land M."/>
            <person name="Hauser L."/>
            <person name="Kyrpides N."/>
            <person name="Ivanova N."/>
            <person name="Mikhailova N."/>
            <person name="Pagani I."/>
            <person name="Rawat S."/>
            <person name="Mannisto M."/>
            <person name="Haggblom M."/>
            <person name="Woyke T."/>
        </authorList>
    </citation>
    <scope>NUCLEOTIDE SEQUENCE [LARGE SCALE GENOMIC DNA]</scope>
    <source>
        <strain evidence="3">ATCC BAA-1857 / DSM 23137 / MP5ACTX8</strain>
    </source>
</reference>
<dbReference type="KEGG" id="gma:AciX8_1817"/>
<feature type="compositionally biased region" description="Basic and acidic residues" evidence="1">
    <location>
        <begin position="1"/>
        <end position="12"/>
    </location>
</feature>
<evidence type="ECO:0000256" key="1">
    <source>
        <dbReference type="SAM" id="MobiDB-lite"/>
    </source>
</evidence>
<keyword evidence="3" id="KW-1185">Reference proteome</keyword>
<accession>G8NR76</accession>
<evidence type="ECO:0000313" key="3">
    <source>
        <dbReference type="Proteomes" id="UP000007113"/>
    </source>
</evidence>
<dbReference type="Proteomes" id="UP000007113">
    <property type="component" value="Chromosome"/>
</dbReference>
<protein>
    <submittedName>
        <fullName evidence="2">Uncharacterized protein</fullName>
    </submittedName>
</protein>
<gene>
    <name evidence="2" type="ordered locus">AciX8_1817</name>
</gene>
<name>G8NR76_GRAMM</name>
<dbReference type="HOGENOM" id="CLU_902437_0_0_0"/>
<dbReference type="EMBL" id="CP003130">
    <property type="protein sequence ID" value="AEU36154.1"/>
    <property type="molecule type" value="Genomic_DNA"/>
</dbReference>
<dbReference type="RefSeq" id="WP_014265033.1">
    <property type="nucleotide sequence ID" value="NC_016631.1"/>
</dbReference>
<organism evidence="2 3">
    <name type="scientific">Granulicella mallensis (strain ATCC BAA-1857 / DSM 23137 / MP5ACTX8)</name>
    <dbReference type="NCBI Taxonomy" id="682795"/>
    <lineage>
        <taxon>Bacteria</taxon>
        <taxon>Pseudomonadati</taxon>
        <taxon>Acidobacteriota</taxon>
        <taxon>Terriglobia</taxon>
        <taxon>Terriglobales</taxon>
        <taxon>Acidobacteriaceae</taxon>
        <taxon>Granulicella</taxon>
    </lineage>
</organism>
<evidence type="ECO:0000313" key="2">
    <source>
        <dbReference type="EMBL" id="AEU36154.1"/>
    </source>
</evidence>
<dbReference type="AlphaFoldDB" id="G8NR76"/>
<proteinExistence type="predicted"/>